<evidence type="ECO:0000313" key="8">
    <source>
        <dbReference type="EMBL" id="EEZ97373.2"/>
    </source>
</evidence>
<dbReference type="FunFam" id="3.20.20.80:FF:000013">
    <property type="entry name" value="lactase-phlorizin hydrolase"/>
    <property type="match status" value="1"/>
</dbReference>
<evidence type="ECO:0000256" key="4">
    <source>
        <dbReference type="ARBA" id="ARBA00023180"/>
    </source>
</evidence>
<evidence type="ECO:0000256" key="2">
    <source>
        <dbReference type="ARBA" id="ARBA00011738"/>
    </source>
</evidence>
<name>D6X3T6_TRICA</name>
<sequence length="486" mass="55177">MYRKIIPVLWLLSLGAQSRELKFPKGFKLGVATASYQIEGGWKADGKGPSVWDALTHDHPELIADHQTGDVACDSYHLWKDDITNLKNMKVDHYRFSLSWPRILPSGFSNVINPEGVKYYNNLIDGLIANKIEPMVTLFHWDLPQNLQNLGGWTNPLIADYFADFAKVAFKLFGDRVKYWITINEPASICVDVYEYDIGAPAFVRSPGIGTYLCGKTILLAHAKAFRLYDSEFRAAQKGKVGITIDSTWGEPKTNRSQDVEAAEREMQFGLGWWAHPIFSPQGDYPEVMKTVIAQNSKSENFSESRLPRLSPDEVKLIQGTFDFFGLNHYHTWLISDKKFPVGTSPSFIKDKGTEVSANPDWKPSPKIVPWGFRKLLNWVKKEYNNPLVIVTENGYGDAGGLDDKARVLFLKDFMEALLLAVLDDGCNVNGYTVWSIMDNMEWRSGYTVKFGLFDVNFTDPRRPRTPKTSAQFYQTVIKTRTLPEK</sequence>
<evidence type="ECO:0000256" key="1">
    <source>
        <dbReference type="ARBA" id="ARBA00010838"/>
    </source>
</evidence>
<keyword evidence="7" id="KW-0732">Signal</keyword>
<dbReference type="eggNOG" id="KOG0626">
    <property type="taxonomic scope" value="Eukaryota"/>
</dbReference>
<comment type="subunit">
    <text evidence="2">Homodimer.</text>
</comment>
<dbReference type="SUPFAM" id="SSF51445">
    <property type="entry name" value="(Trans)glycosidases"/>
    <property type="match status" value="1"/>
</dbReference>
<evidence type="ECO:0000256" key="3">
    <source>
        <dbReference type="ARBA" id="ARBA00022801"/>
    </source>
</evidence>
<feature type="chain" id="PRO_5007310946" evidence="7">
    <location>
        <begin position="19"/>
        <end position="486"/>
    </location>
</feature>
<dbReference type="AlphaFoldDB" id="D6X3T6"/>
<dbReference type="PANTHER" id="PTHR10353:SF36">
    <property type="entry name" value="LP05116P"/>
    <property type="match status" value="1"/>
</dbReference>
<reference evidence="8 9" key="1">
    <citation type="journal article" date="2008" name="Nature">
        <title>The genome of the model beetle and pest Tribolium castaneum.</title>
        <authorList>
            <consortium name="Tribolium Genome Sequencing Consortium"/>
            <person name="Richards S."/>
            <person name="Gibbs R.A."/>
            <person name="Weinstock G.M."/>
            <person name="Brown S.J."/>
            <person name="Denell R."/>
            <person name="Beeman R.W."/>
            <person name="Gibbs R."/>
            <person name="Beeman R.W."/>
            <person name="Brown S.J."/>
            <person name="Bucher G."/>
            <person name="Friedrich M."/>
            <person name="Grimmelikhuijzen C.J."/>
            <person name="Klingler M."/>
            <person name="Lorenzen M."/>
            <person name="Richards S."/>
            <person name="Roth S."/>
            <person name="Schroder R."/>
            <person name="Tautz D."/>
            <person name="Zdobnov E.M."/>
            <person name="Muzny D."/>
            <person name="Gibbs R.A."/>
            <person name="Weinstock G.M."/>
            <person name="Attaway T."/>
            <person name="Bell S."/>
            <person name="Buhay C.J."/>
            <person name="Chandrabose M.N."/>
            <person name="Chavez D."/>
            <person name="Clerk-Blankenburg K.P."/>
            <person name="Cree A."/>
            <person name="Dao M."/>
            <person name="Davis C."/>
            <person name="Chacko J."/>
            <person name="Dinh H."/>
            <person name="Dugan-Rocha S."/>
            <person name="Fowler G."/>
            <person name="Garner T.T."/>
            <person name="Garnes J."/>
            <person name="Gnirke A."/>
            <person name="Hawes A."/>
            <person name="Hernandez J."/>
            <person name="Hines S."/>
            <person name="Holder M."/>
            <person name="Hume J."/>
            <person name="Jhangiani S.N."/>
            <person name="Joshi V."/>
            <person name="Khan Z.M."/>
            <person name="Jackson L."/>
            <person name="Kovar C."/>
            <person name="Kowis A."/>
            <person name="Lee S."/>
            <person name="Lewis L.R."/>
            <person name="Margolis J."/>
            <person name="Morgan M."/>
            <person name="Nazareth L.V."/>
            <person name="Nguyen N."/>
            <person name="Okwuonu G."/>
            <person name="Parker D."/>
            <person name="Richards S."/>
            <person name="Ruiz S.J."/>
            <person name="Santibanez J."/>
            <person name="Savard J."/>
            <person name="Scherer S.E."/>
            <person name="Schneider B."/>
            <person name="Sodergren E."/>
            <person name="Tautz D."/>
            <person name="Vattahil S."/>
            <person name="Villasana D."/>
            <person name="White C.S."/>
            <person name="Wright R."/>
            <person name="Park Y."/>
            <person name="Beeman R.W."/>
            <person name="Lord J."/>
            <person name="Oppert B."/>
            <person name="Lorenzen M."/>
            <person name="Brown S."/>
            <person name="Wang L."/>
            <person name="Savard J."/>
            <person name="Tautz D."/>
            <person name="Richards S."/>
            <person name="Weinstock G."/>
            <person name="Gibbs R.A."/>
            <person name="Liu Y."/>
            <person name="Worley K."/>
            <person name="Weinstock G."/>
            <person name="Elsik C.G."/>
            <person name="Reese J.T."/>
            <person name="Elhaik E."/>
            <person name="Landan G."/>
            <person name="Graur D."/>
            <person name="Arensburger P."/>
            <person name="Atkinson P."/>
            <person name="Beeman R.W."/>
            <person name="Beidler J."/>
            <person name="Brown S.J."/>
            <person name="Demuth J.P."/>
            <person name="Drury D.W."/>
            <person name="Du Y.Z."/>
            <person name="Fujiwara H."/>
            <person name="Lorenzen M."/>
            <person name="Maselli V."/>
            <person name="Osanai M."/>
            <person name="Park Y."/>
            <person name="Robertson H.M."/>
            <person name="Tu Z."/>
            <person name="Wang J.J."/>
            <person name="Wang S."/>
            <person name="Richards S."/>
            <person name="Song H."/>
            <person name="Zhang L."/>
            <person name="Sodergren E."/>
            <person name="Werner D."/>
            <person name="Stanke M."/>
            <person name="Morgenstern B."/>
            <person name="Solovyev V."/>
            <person name="Kosarev P."/>
            <person name="Brown G."/>
            <person name="Chen H.C."/>
            <person name="Ermolaeva O."/>
            <person name="Hlavina W."/>
            <person name="Kapustin Y."/>
            <person name="Kiryutin B."/>
            <person name="Kitts P."/>
            <person name="Maglott D."/>
            <person name="Pruitt K."/>
            <person name="Sapojnikov V."/>
            <person name="Souvorov A."/>
            <person name="Mackey A.J."/>
            <person name="Waterhouse R.M."/>
            <person name="Wyder S."/>
            <person name="Zdobnov E.M."/>
            <person name="Zdobnov E.M."/>
            <person name="Wyder S."/>
            <person name="Kriventseva E.V."/>
            <person name="Kadowaki T."/>
            <person name="Bork P."/>
            <person name="Aranda M."/>
            <person name="Bao R."/>
            <person name="Beermann A."/>
            <person name="Berns N."/>
            <person name="Bolognesi R."/>
            <person name="Bonneton F."/>
            <person name="Bopp D."/>
            <person name="Brown S.J."/>
            <person name="Bucher G."/>
            <person name="Butts T."/>
            <person name="Chaumot A."/>
            <person name="Denell R.E."/>
            <person name="Ferrier D.E."/>
            <person name="Friedrich M."/>
            <person name="Gordon C.M."/>
            <person name="Jindra M."/>
            <person name="Klingler M."/>
            <person name="Lan Q."/>
            <person name="Lattorff H.M."/>
            <person name="Laudet V."/>
            <person name="von Levetsow C."/>
            <person name="Liu Z."/>
            <person name="Lutz R."/>
            <person name="Lynch J.A."/>
            <person name="da Fonseca R.N."/>
            <person name="Posnien N."/>
            <person name="Reuter R."/>
            <person name="Roth S."/>
            <person name="Savard J."/>
            <person name="Schinko J.B."/>
            <person name="Schmitt C."/>
            <person name="Schoppmeier M."/>
            <person name="Schroder R."/>
            <person name="Shippy T.D."/>
            <person name="Simonnet F."/>
            <person name="Marques-Souza H."/>
            <person name="Tautz D."/>
            <person name="Tomoyasu Y."/>
            <person name="Trauner J."/>
            <person name="Van der Zee M."/>
            <person name="Vervoort M."/>
            <person name="Wittkopp N."/>
            <person name="Wimmer E.A."/>
            <person name="Yang X."/>
            <person name="Jones A.K."/>
            <person name="Sattelle D.B."/>
            <person name="Ebert P.R."/>
            <person name="Nelson D."/>
            <person name="Scott J.G."/>
            <person name="Beeman R.W."/>
            <person name="Muthukrishnan S."/>
            <person name="Kramer K.J."/>
            <person name="Arakane Y."/>
            <person name="Beeman R.W."/>
            <person name="Zhu Q."/>
            <person name="Hogenkamp D."/>
            <person name="Dixit R."/>
            <person name="Oppert B."/>
            <person name="Jiang H."/>
            <person name="Zou Z."/>
            <person name="Marshall J."/>
            <person name="Elpidina E."/>
            <person name="Vinokurov K."/>
            <person name="Oppert C."/>
            <person name="Zou Z."/>
            <person name="Evans J."/>
            <person name="Lu Z."/>
            <person name="Zhao P."/>
            <person name="Sumathipala N."/>
            <person name="Altincicek B."/>
            <person name="Vilcinskas A."/>
            <person name="Williams M."/>
            <person name="Hultmark D."/>
            <person name="Hetru C."/>
            <person name="Jiang H."/>
            <person name="Grimmelikhuijzen C.J."/>
            <person name="Hauser F."/>
            <person name="Cazzamali G."/>
            <person name="Williamson M."/>
            <person name="Park Y."/>
            <person name="Li B."/>
            <person name="Tanaka Y."/>
            <person name="Predel R."/>
            <person name="Neupert S."/>
            <person name="Schachtner J."/>
            <person name="Verleyen P."/>
            <person name="Raible F."/>
            <person name="Bork P."/>
            <person name="Friedrich M."/>
            <person name="Walden K.K."/>
            <person name="Robertson H.M."/>
            <person name="Angeli S."/>
            <person name="Foret S."/>
            <person name="Bucher G."/>
            <person name="Schuetz S."/>
            <person name="Maleszka R."/>
            <person name="Wimmer E.A."/>
            <person name="Beeman R.W."/>
            <person name="Lorenzen M."/>
            <person name="Tomoyasu Y."/>
            <person name="Miller S.C."/>
            <person name="Grossmann D."/>
            <person name="Bucher G."/>
        </authorList>
    </citation>
    <scope>NUCLEOTIDE SEQUENCE [LARGE SCALE GENOMIC DNA]</scope>
    <source>
        <strain evidence="8 9">Georgia GA2</strain>
    </source>
</reference>
<evidence type="ECO:0000313" key="9">
    <source>
        <dbReference type="Proteomes" id="UP000007266"/>
    </source>
</evidence>
<dbReference type="PANTHER" id="PTHR10353">
    <property type="entry name" value="GLYCOSYL HYDROLASE"/>
    <property type="match status" value="1"/>
</dbReference>
<protein>
    <submittedName>
        <fullName evidence="8">Myrosinase 1-like Protein</fullName>
    </submittedName>
</protein>
<dbReference type="HOGENOM" id="CLU_001859_1_3_1"/>
<keyword evidence="5" id="KW-0326">Glycosidase</keyword>
<dbReference type="EMBL" id="KQ971326">
    <property type="protein sequence ID" value="EEZ97373.2"/>
    <property type="molecule type" value="Genomic_DNA"/>
</dbReference>
<dbReference type="OMA" id="FYADLCF"/>
<accession>D6X3T6</accession>
<organism evidence="8 9">
    <name type="scientific">Tribolium castaneum</name>
    <name type="common">Red flour beetle</name>
    <dbReference type="NCBI Taxonomy" id="7070"/>
    <lineage>
        <taxon>Eukaryota</taxon>
        <taxon>Metazoa</taxon>
        <taxon>Ecdysozoa</taxon>
        <taxon>Arthropoda</taxon>
        <taxon>Hexapoda</taxon>
        <taxon>Insecta</taxon>
        <taxon>Pterygota</taxon>
        <taxon>Neoptera</taxon>
        <taxon>Endopterygota</taxon>
        <taxon>Coleoptera</taxon>
        <taxon>Polyphaga</taxon>
        <taxon>Cucujiformia</taxon>
        <taxon>Tenebrionidae</taxon>
        <taxon>Tenebrionidae incertae sedis</taxon>
        <taxon>Tribolium</taxon>
    </lineage>
</organism>
<dbReference type="PRINTS" id="PR00131">
    <property type="entry name" value="GLHYDRLASE1"/>
</dbReference>
<dbReference type="Proteomes" id="UP000007266">
    <property type="component" value="Linkage group 3"/>
</dbReference>
<evidence type="ECO:0000256" key="7">
    <source>
        <dbReference type="SAM" id="SignalP"/>
    </source>
</evidence>
<dbReference type="GO" id="GO:0005975">
    <property type="term" value="P:carbohydrate metabolic process"/>
    <property type="evidence" value="ECO:0007669"/>
    <property type="project" value="InterPro"/>
</dbReference>
<proteinExistence type="inferred from homology"/>
<dbReference type="Pfam" id="PF00232">
    <property type="entry name" value="Glyco_hydro_1"/>
    <property type="match status" value="1"/>
</dbReference>
<dbReference type="InterPro" id="IPR001360">
    <property type="entry name" value="Glyco_hydro_1"/>
</dbReference>
<keyword evidence="9" id="KW-1185">Reference proteome</keyword>
<keyword evidence="4" id="KW-0325">Glycoprotein</keyword>
<dbReference type="STRING" id="7070.D6X3T6"/>
<reference evidence="8 9" key="2">
    <citation type="journal article" date="2010" name="Nucleic Acids Res.">
        <title>BeetleBase in 2010: revisions to provide comprehensive genomic information for Tribolium castaneum.</title>
        <authorList>
            <person name="Kim H.S."/>
            <person name="Murphy T."/>
            <person name="Xia J."/>
            <person name="Caragea D."/>
            <person name="Park Y."/>
            <person name="Beeman R.W."/>
            <person name="Lorenzen M.D."/>
            <person name="Butcher S."/>
            <person name="Manak J.R."/>
            <person name="Brown S.J."/>
        </authorList>
    </citation>
    <scope>GENOME REANNOTATION</scope>
    <source>
        <strain evidence="8 9">Georgia GA2</strain>
    </source>
</reference>
<comment type="similarity">
    <text evidence="1 6">Belongs to the glycosyl hydrolase 1 family.</text>
</comment>
<feature type="signal peptide" evidence="7">
    <location>
        <begin position="1"/>
        <end position="18"/>
    </location>
</feature>
<dbReference type="GO" id="GO:0008422">
    <property type="term" value="F:beta-glucosidase activity"/>
    <property type="evidence" value="ECO:0000318"/>
    <property type="project" value="GO_Central"/>
</dbReference>
<dbReference type="OrthoDB" id="65569at2759"/>
<dbReference type="Gene3D" id="3.20.20.80">
    <property type="entry name" value="Glycosidases"/>
    <property type="match status" value="1"/>
</dbReference>
<keyword evidence="3" id="KW-0378">Hydrolase</keyword>
<evidence type="ECO:0000256" key="5">
    <source>
        <dbReference type="ARBA" id="ARBA00023295"/>
    </source>
</evidence>
<gene>
    <name evidence="8" type="primary">AUGUSTUS-3.0.2_11196</name>
    <name evidence="8" type="ORF">TcasGA2_TC011196</name>
</gene>
<dbReference type="InterPro" id="IPR017853">
    <property type="entry name" value="GH"/>
</dbReference>
<evidence type="ECO:0000256" key="6">
    <source>
        <dbReference type="RuleBase" id="RU003690"/>
    </source>
</evidence>